<dbReference type="EMBL" id="JDFF01000012">
    <property type="protein sequence ID" value="EWC92511.1"/>
    <property type="molecule type" value="Genomic_DNA"/>
</dbReference>
<sequence length="38" mass="4140">MRKKNPPLETCQSESLREGFPYPCFAPRAGLLALFGGG</sequence>
<organism evidence="1 2">
    <name type="scientific">Porphyromonas catoniae ATCC 51270</name>
    <dbReference type="NCBI Taxonomy" id="887901"/>
    <lineage>
        <taxon>Bacteria</taxon>
        <taxon>Pseudomonadati</taxon>
        <taxon>Bacteroidota</taxon>
        <taxon>Bacteroidia</taxon>
        <taxon>Bacteroidales</taxon>
        <taxon>Porphyromonadaceae</taxon>
        <taxon>Porphyromonas</taxon>
    </lineage>
</organism>
<evidence type="ECO:0000313" key="2">
    <source>
        <dbReference type="Proteomes" id="UP000023482"/>
    </source>
</evidence>
<gene>
    <name evidence="1" type="ORF">HMPREF0636_1601</name>
</gene>
<name>Z4WSI8_9PORP</name>
<protein>
    <submittedName>
        <fullName evidence="1">Uncharacterized protein</fullName>
    </submittedName>
</protein>
<accession>Z4WSI8</accession>
<evidence type="ECO:0000313" key="1">
    <source>
        <dbReference type="EMBL" id="EWC92511.1"/>
    </source>
</evidence>
<keyword evidence="2" id="KW-1185">Reference proteome</keyword>
<reference evidence="1 2" key="1">
    <citation type="submission" date="2014-01" db="EMBL/GenBank/DDBJ databases">
        <authorList>
            <person name="Durkin A.S."/>
            <person name="McCorrison J."/>
            <person name="Torralba M."/>
            <person name="Gillis M."/>
            <person name="Haft D.H."/>
            <person name="Methe B."/>
            <person name="Sutton G."/>
            <person name="Nelson K.E."/>
        </authorList>
    </citation>
    <scope>NUCLEOTIDE SEQUENCE [LARGE SCALE GENOMIC DNA]</scope>
    <source>
        <strain evidence="1 2">ATCC 51270</strain>
    </source>
</reference>
<dbReference type="AlphaFoldDB" id="Z4WSI8"/>
<dbReference type="PATRIC" id="fig|887901.3.peg.793"/>
<proteinExistence type="predicted"/>
<dbReference type="Proteomes" id="UP000023482">
    <property type="component" value="Unassembled WGS sequence"/>
</dbReference>
<comment type="caution">
    <text evidence="1">The sequence shown here is derived from an EMBL/GenBank/DDBJ whole genome shotgun (WGS) entry which is preliminary data.</text>
</comment>